<reference evidence="4" key="1">
    <citation type="journal article" date="2005" name="Nature">
        <title>The map-based sequence of the rice genome.</title>
        <authorList>
            <consortium name="International rice genome sequencing project (IRGSP)"/>
            <person name="Matsumoto T."/>
            <person name="Wu J."/>
            <person name="Kanamori H."/>
            <person name="Katayose Y."/>
            <person name="Fujisawa M."/>
            <person name="Namiki N."/>
            <person name="Mizuno H."/>
            <person name="Yamamoto K."/>
            <person name="Antonio B.A."/>
            <person name="Baba T."/>
            <person name="Sakata K."/>
            <person name="Nagamura Y."/>
            <person name="Aoki H."/>
            <person name="Arikawa K."/>
            <person name="Arita K."/>
            <person name="Bito T."/>
            <person name="Chiden Y."/>
            <person name="Fujitsuka N."/>
            <person name="Fukunaka R."/>
            <person name="Hamada M."/>
            <person name="Harada C."/>
            <person name="Hayashi A."/>
            <person name="Hijishita S."/>
            <person name="Honda M."/>
            <person name="Hosokawa S."/>
            <person name="Ichikawa Y."/>
            <person name="Idonuma A."/>
            <person name="Iijima M."/>
            <person name="Ikeda M."/>
            <person name="Ikeno M."/>
            <person name="Ito K."/>
            <person name="Ito S."/>
            <person name="Ito T."/>
            <person name="Ito Y."/>
            <person name="Ito Y."/>
            <person name="Iwabuchi A."/>
            <person name="Kamiya K."/>
            <person name="Karasawa W."/>
            <person name="Kurita K."/>
            <person name="Katagiri S."/>
            <person name="Kikuta A."/>
            <person name="Kobayashi H."/>
            <person name="Kobayashi N."/>
            <person name="Machita K."/>
            <person name="Maehara T."/>
            <person name="Masukawa M."/>
            <person name="Mizubayashi T."/>
            <person name="Mukai Y."/>
            <person name="Nagasaki H."/>
            <person name="Nagata Y."/>
            <person name="Naito S."/>
            <person name="Nakashima M."/>
            <person name="Nakama Y."/>
            <person name="Nakamichi Y."/>
            <person name="Nakamura M."/>
            <person name="Meguro A."/>
            <person name="Negishi M."/>
            <person name="Ohta I."/>
            <person name="Ohta T."/>
            <person name="Okamoto M."/>
            <person name="Ono N."/>
            <person name="Saji S."/>
            <person name="Sakaguchi M."/>
            <person name="Sakai K."/>
            <person name="Shibata M."/>
            <person name="Shimokawa T."/>
            <person name="Song J."/>
            <person name="Takazaki Y."/>
            <person name="Terasawa K."/>
            <person name="Tsugane M."/>
            <person name="Tsuji K."/>
            <person name="Ueda S."/>
            <person name="Waki K."/>
            <person name="Yamagata H."/>
            <person name="Yamamoto M."/>
            <person name="Yamamoto S."/>
            <person name="Yamane H."/>
            <person name="Yoshiki S."/>
            <person name="Yoshihara R."/>
            <person name="Yukawa K."/>
            <person name="Zhong H."/>
            <person name="Yano M."/>
            <person name="Yuan Q."/>
            <person name="Ouyang S."/>
            <person name="Liu J."/>
            <person name="Jones K.M."/>
            <person name="Gansberger K."/>
            <person name="Moffat K."/>
            <person name="Hill J."/>
            <person name="Bera J."/>
            <person name="Fadrosh D."/>
            <person name="Jin S."/>
            <person name="Johri S."/>
            <person name="Kim M."/>
            <person name="Overton L."/>
            <person name="Reardon M."/>
            <person name="Tsitrin T."/>
            <person name="Vuong H."/>
            <person name="Weaver B."/>
            <person name="Ciecko A."/>
            <person name="Tallon L."/>
            <person name="Jackson J."/>
            <person name="Pai G."/>
            <person name="Aken S.V."/>
            <person name="Utterback T."/>
            <person name="Reidmuller S."/>
            <person name="Feldblyum T."/>
            <person name="Hsiao J."/>
            <person name="Zismann V."/>
            <person name="Iobst S."/>
            <person name="de Vazeille A.R."/>
            <person name="Buell C.R."/>
            <person name="Ying K."/>
            <person name="Li Y."/>
            <person name="Lu T."/>
            <person name="Huang Y."/>
            <person name="Zhao Q."/>
            <person name="Feng Q."/>
            <person name="Zhang L."/>
            <person name="Zhu J."/>
            <person name="Weng Q."/>
            <person name="Mu J."/>
            <person name="Lu Y."/>
            <person name="Fan D."/>
            <person name="Liu Y."/>
            <person name="Guan J."/>
            <person name="Zhang Y."/>
            <person name="Yu S."/>
            <person name="Liu X."/>
            <person name="Zhang Y."/>
            <person name="Hong G."/>
            <person name="Han B."/>
            <person name="Choisne N."/>
            <person name="Demange N."/>
            <person name="Orjeda G."/>
            <person name="Samain S."/>
            <person name="Cattolico L."/>
            <person name="Pelletier E."/>
            <person name="Couloux A."/>
            <person name="Segurens B."/>
            <person name="Wincker P."/>
            <person name="D'Hont A."/>
            <person name="Scarpelli C."/>
            <person name="Weissenbach J."/>
            <person name="Salanoubat M."/>
            <person name="Quetier F."/>
            <person name="Yu Y."/>
            <person name="Kim H.R."/>
            <person name="Rambo T."/>
            <person name="Currie J."/>
            <person name="Collura K."/>
            <person name="Luo M."/>
            <person name="Yang T."/>
            <person name="Ammiraju J.S.S."/>
            <person name="Engler F."/>
            <person name="Soderlund C."/>
            <person name="Wing R.A."/>
            <person name="Palmer L.E."/>
            <person name="de la Bastide M."/>
            <person name="Spiegel L."/>
            <person name="Nascimento L."/>
            <person name="Zutavern T."/>
            <person name="O'Shaughnessy A."/>
            <person name="Dike S."/>
            <person name="Dedhia N."/>
            <person name="Preston R."/>
            <person name="Balija V."/>
            <person name="McCombie W.R."/>
            <person name="Chow T."/>
            <person name="Chen H."/>
            <person name="Chung M."/>
            <person name="Chen C."/>
            <person name="Shaw J."/>
            <person name="Wu H."/>
            <person name="Hsiao K."/>
            <person name="Chao Y."/>
            <person name="Chu M."/>
            <person name="Cheng C."/>
            <person name="Hour A."/>
            <person name="Lee P."/>
            <person name="Lin S."/>
            <person name="Lin Y."/>
            <person name="Liou J."/>
            <person name="Liu S."/>
            <person name="Hsing Y."/>
            <person name="Raghuvanshi S."/>
            <person name="Mohanty A."/>
            <person name="Bharti A.K."/>
            <person name="Gaur A."/>
            <person name="Gupta V."/>
            <person name="Kumar D."/>
            <person name="Ravi V."/>
            <person name="Vij S."/>
            <person name="Kapur A."/>
            <person name="Khurana P."/>
            <person name="Khurana P."/>
            <person name="Khurana J.P."/>
            <person name="Tyagi A.K."/>
            <person name="Gaikwad K."/>
            <person name="Singh A."/>
            <person name="Dalal V."/>
            <person name="Srivastava S."/>
            <person name="Dixit A."/>
            <person name="Pal A.K."/>
            <person name="Ghazi I.A."/>
            <person name="Yadav M."/>
            <person name="Pandit A."/>
            <person name="Bhargava A."/>
            <person name="Sureshbabu K."/>
            <person name="Batra K."/>
            <person name="Sharma T.R."/>
            <person name="Mohapatra T."/>
            <person name="Singh N.K."/>
            <person name="Messing J."/>
            <person name="Nelson A.B."/>
            <person name="Fuks G."/>
            <person name="Kavchok S."/>
            <person name="Keizer G."/>
            <person name="Linton E."/>
            <person name="Llaca V."/>
            <person name="Song R."/>
            <person name="Tanyolac B."/>
            <person name="Young S."/>
            <person name="Ho-Il K."/>
            <person name="Hahn J.H."/>
            <person name="Sangsakoo G."/>
            <person name="Vanavichit A."/>
            <person name="de Mattos Luiz.A.T."/>
            <person name="Zimmer P.D."/>
            <person name="Malone G."/>
            <person name="Dellagostin O."/>
            <person name="de Oliveira A.C."/>
            <person name="Bevan M."/>
            <person name="Bancroft I."/>
            <person name="Minx P."/>
            <person name="Cordum H."/>
            <person name="Wilson R."/>
            <person name="Cheng Z."/>
            <person name="Jin W."/>
            <person name="Jiang J."/>
            <person name="Leong S.A."/>
            <person name="Iwama H."/>
            <person name="Gojobori T."/>
            <person name="Itoh T."/>
            <person name="Niimura Y."/>
            <person name="Fujii Y."/>
            <person name="Habara T."/>
            <person name="Sakai H."/>
            <person name="Sato Y."/>
            <person name="Wilson G."/>
            <person name="Kumar K."/>
            <person name="McCouch S."/>
            <person name="Juretic N."/>
            <person name="Hoen D."/>
            <person name="Wright S."/>
            <person name="Bruskiewich R."/>
            <person name="Bureau T."/>
            <person name="Miyao A."/>
            <person name="Hirochika H."/>
            <person name="Nishikawa T."/>
            <person name="Kadowaki K."/>
            <person name="Sugiura M."/>
            <person name="Burr B."/>
            <person name="Sasaki T."/>
        </authorList>
    </citation>
    <scope>NUCLEOTIDE SEQUENCE [LARGE SCALE GENOMIC DNA]</scope>
    <source>
        <strain evidence="4">cv. Nipponbare</strain>
    </source>
</reference>
<evidence type="ECO:0000313" key="4">
    <source>
        <dbReference type="Proteomes" id="UP000059680"/>
    </source>
</evidence>
<keyword evidence="4" id="KW-1185">Reference proteome</keyword>
<accession>A0A0P0XIP6</accession>
<dbReference type="Proteomes" id="UP000059680">
    <property type="component" value="Chromosome 9"/>
</dbReference>
<evidence type="ECO:0000313" key="3">
    <source>
        <dbReference type="EMBL" id="BAT06964.1"/>
    </source>
</evidence>
<protein>
    <submittedName>
        <fullName evidence="3">Os09g0133800 protein</fullName>
    </submittedName>
</protein>
<keyword evidence="1" id="KW-0175">Coiled coil</keyword>
<sequence length="170" mass="19769">RHELDSLRGKVAKQDSGISDKCRDFDVIVSRLEQALQHVHRNEIALKELNDRFRTVSDSQKEVEKQNKVLHAIIKEKEKGFSSSISKEKEFTECMRCVVESMRGFEKLVTDQQTIIAHKVQHNESRCLYFHSSSSFFCLYFGFAYAVFIFTILIVYDFSLLNLCKTGLVY</sequence>
<keyword evidence="2" id="KW-1133">Transmembrane helix</keyword>
<reference evidence="3 4" key="3">
    <citation type="journal article" date="2013" name="Rice">
        <title>Improvement of the Oryza sativa Nipponbare reference genome using next generation sequence and optical map data.</title>
        <authorList>
            <person name="Kawahara Y."/>
            <person name="de la Bastide M."/>
            <person name="Hamilton J.P."/>
            <person name="Kanamori H."/>
            <person name="McCombie W.R."/>
            <person name="Ouyang S."/>
            <person name="Schwartz D.C."/>
            <person name="Tanaka T."/>
            <person name="Wu J."/>
            <person name="Zhou S."/>
            <person name="Childs K.L."/>
            <person name="Davidson R.M."/>
            <person name="Lin H."/>
            <person name="Quesada-Ocampo L."/>
            <person name="Vaillancourt B."/>
            <person name="Sakai H."/>
            <person name="Lee S.S."/>
            <person name="Kim J."/>
            <person name="Numa H."/>
            <person name="Itoh T."/>
            <person name="Buell C.R."/>
            <person name="Matsumoto T."/>
        </authorList>
    </citation>
    <scope>NUCLEOTIDE SEQUENCE [LARGE SCALE GENOMIC DNA]</scope>
    <source>
        <strain evidence="4">cv. Nipponbare</strain>
    </source>
</reference>
<reference evidence="3 4" key="2">
    <citation type="journal article" date="2013" name="Plant Cell Physiol.">
        <title>Rice Annotation Project Database (RAP-DB): an integrative and interactive database for rice genomics.</title>
        <authorList>
            <person name="Sakai H."/>
            <person name="Lee S.S."/>
            <person name="Tanaka T."/>
            <person name="Numa H."/>
            <person name="Kim J."/>
            <person name="Kawahara Y."/>
            <person name="Wakimoto H."/>
            <person name="Yang C.C."/>
            <person name="Iwamoto M."/>
            <person name="Abe T."/>
            <person name="Yamada Y."/>
            <person name="Muto A."/>
            <person name="Inokuchi H."/>
            <person name="Ikemura T."/>
            <person name="Matsumoto T."/>
            <person name="Sasaki T."/>
            <person name="Itoh T."/>
        </authorList>
    </citation>
    <scope>NUCLEOTIDE SEQUENCE [LARGE SCALE GENOMIC DNA]</scope>
    <source>
        <strain evidence="4">cv. Nipponbare</strain>
    </source>
</reference>
<organism evidence="3 4">
    <name type="scientific">Oryza sativa subsp. japonica</name>
    <name type="common">Rice</name>
    <dbReference type="NCBI Taxonomy" id="39947"/>
    <lineage>
        <taxon>Eukaryota</taxon>
        <taxon>Viridiplantae</taxon>
        <taxon>Streptophyta</taxon>
        <taxon>Embryophyta</taxon>
        <taxon>Tracheophyta</taxon>
        <taxon>Spermatophyta</taxon>
        <taxon>Magnoliopsida</taxon>
        <taxon>Liliopsida</taxon>
        <taxon>Poales</taxon>
        <taxon>Poaceae</taxon>
        <taxon>BOP clade</taxon>
        <taxon>Oryzoideae</taxon>
        <taxon>Oryzeae</taxon>
        <taxon>Oryzinae</taxon>
        <taxon>Oryza</taxon>
        <taxon>Oryza sativa</taxon>
    </lineage>
</organism>
<dbReference type="AlphaFoldDB" id="A0A0P0XIP6"/>
<keyword evidence="2" id="KW-0472">Membrane</keyword>
<evidence type="ECO:0007829" key="6">
    <source>
        <dbReference type="ProteomicsDB" id="A0A0P0XIP6"/>
    </source>
</evidence>
<keyword evidence="5 6" id="KW-1267">Proteomics identification</keyword>
<gene>
    <name evidence="3" type="ordered locus">Os09g0133800</name>
    <name evidence="3" type="ORF">OSNPB_090133800</name>
</gene>
<evidence type="ECO:0000256" key="1">
    <source>
        <dbReference type="SAM" id="Coils"/>
    </source>
</evidence>
<evidence type="ECO:0007829" key="5">
    <source>
        <dbReference type="PeptideAtlas" id="A0A0P0XIP6"/>
    </source>
</evidence>
<proteinExistence type="evidence at protein level"/>
<feature type="coiled-coil region" evidence="1">
    <location>
        <begin position="32"/>
        <end position="66"/>
    </location>
</feature>
<dbReference type="PANTHER" id="PTHR33883:SF5">
    <property type="entry name" value="OS09G0133800 PROTEIN"/>
    <property type="match status" value="1"/>
</dbReference>
<evidence type="ECO:0000256" key="2">
    <source>
        <dbReference type="SAM" id="Phobius"/>
    </source>
</evidence>
<dbReference type="InterPro" id="IPR037490">
    <property type="entry name" value="WAP"/>
</dbReference>
<feature type="transmembrane region" description="Helical" evidence="2">
    <location>
        <begin position="136"/>
        <end position="156"/>
    </location>
</feature>
<keyword evidence="2" id="KW-0812">Transmembrane</keyword>
<dbReference type="PANTHER" id="PTHR33883">
    <property type="entry name" value="WPP DOMAIN-ASSOCIATED PROTEIN"/>
    <property type="match status" value="1"/>
</dbReference>
<name>A0A0P0XIP6_ORYSJ</name>
<dbReference type="ExpressionAtlas" id="A0A0P0XIP6">
    <property type="expression patterns" value="baseline and differential"/>
</dbReference>
<feature type="non-terminal residue" evidence="3">
    <location>
        <position position="1"/>
    </location>
</feature>
<dbReference type="Gramene" id="Os09t0133800-02">
    <property type="protein sequence ID" value="Os09t0133800-02"/>
    <property type="gene ID" value="Os09g0133800"/>
</dbReference>
<dbReference type="EMBL" id="AP014965">
    <property type="protein sequence ID" value="BAT06964.1"/>
    <property type="molecule type" value="Genomic_DNA"/>
</dbReference>